<dbReference type="SUPFAM" id="SSF109604">
    <property type="entry name" value="HD-domain/PDEase-like"/>
    <property type="match status" value="1"/>
</dbReference>
<dbReference type="CDD" id="cd00077">
    <property type="entry name" value="HDc"/>
    <property type="match status" value="1"/>
</dbReference>
<dbReference type="InterPro" id="IPR006674">
    <property type="entry name" value="HD_domain"/>
</dbReference>
<sequence>MRDHARDLLAYAPSARTHAHAFFDEAAPALGAFCATPALQRLGGVSHRGLKRCARNVPEIMVPLCDGQADRTTALSPFSRLEHSEWVCAMATASCALHGLPYDDTFYAATAGLFHDVGHGAFSHAVEPLLHRHGVEDHENTGRRIIATDPHVQTAFSAHGVNTERLLGIVREEGDSGLRQKFVDTCTYVRHDATAAGYASMDGLCWSVLRSIRAMRDGMLELDETFLIEQFLDRRASMYADFYEHPYNRLCNLLLCEAADWLIRAGKLSIRAISYGRDEDVLGPMRLAAHNGAPAWFRSAHRLLLEDTAETGRWSARECSCESEANVLASRASDERPAFALPPIDLTGKSLPVRLPDGSVRSVRALPDSRPDHHRKWHVISYTGPV</sequence>
<evidence type="ECO:0000313" key="3">
    <source>
        <dbReference type="Proteomes" id="UP000176501"/>
    </source>
</evidence>
<dbReference type="GO" id="GO:0008832">
    <property type="term" value="F:dGTPase activity"/>
    <property type="evidence" value="ECO:0007669"/>
    <property type="project" value="TreeGrafter"/>
</dbReference>
<evidence type="ECO:0000313" key="2">
    <source>
        <dbReference type="EMBL" id="OGL98275.1"/>
    </source>
</evidence>
<organism evidence="2 3">
    <name type="scientific">Candidatus Uhrbacteria bacterium RIFOXYB2_FULL_57_15</name>
    <dbReference type="NCBI Taxonomy" id="1802422"/>
    <lineage>
        <taxon>Bacteria</taxon>
        <taxon>Candidatus Uhriibacteriota</taxon>
    </lineage>
</organism>
<comment type="caution">
    <text evidence="2">The sequence shown here is derived from an EMBL/GenBank/DDBJ whole genome shotgun (WGS) entry which is preliminary data.</text>
</comment>
<reference evidence="2 3" key="1">
    <citation type="journal article" date="2016" name="Nat. Commun.">
        <title>Thousands of microbial genomes shed light on interconnected biogeochemical processes in an aquifer system.</title>
        <authorList>
            <person name="Anantharaman K."/>
            <person name="Brown C.T."/>
            <person name="Hug L.A."/>
            <person name="Sharon I."/>
            <person name="Castelle C.J."/>
            <person name="Probst A.J."/>
            <person name="Thomas B.C."/>
            <person name="Singh A."/>
            <person name="Wilkins M.J."/>
            <person name="Karaoz U."/>
            <person name="Brodie E.L."/>
            <person name="Williams K.H."/>
            <person name="Hubbard S.S."/>
            <person name="Banfield J.F."/>
        </authorList>
    </citation>
    <scope>NUCLEOTIDE SEQUENCE [LARGE SCALE GENOMIC DNA]</scope>
</reference>
<dbReference type="PANTHER" id="PTHR11373">
    <property type="entry name" value="DEOXYNUCLEOSIDE TRIPHOSPHATE TRIPHOSPHOHYDROLASE"/>
    <property type="match status" value="1"/>
</dbReference>
<dbReference type="Pfam" id="PF01966">
    <property type="entry name" value="HD"/>
    <property type="match status" value="1"/>
</dbReference>
<dbReference type="PANTHER" id="PTHR11373:SF4">
    <property type="entry name" value="DEOXYNUCLEOSIDE TRIPHOSPHATE TRIPHOSPHOHYDROLASE SAMHD1"/>
    <property type="match status" value="1"/>
</dbReference>
<evidence type="ECO:0000259" key="1">
    <source>
        <dbReference type="Pfam" id="PF01966"/>
    </source>
</evidence>
<accession>A0A1F7W626</accession>
<feature type="domain" description="HD" evidence="1">
    <location>
        <begin position="80"/>
        <end position="153"/>
    </location>
</feature>
<name>A0A1F7W626_9BACT</name>
<dbReference type="Proteomes" id="UP000176501">
    <property type="component" value="Unassembled WGS sequence"/>
</dbReference>
<dbReference type="Gene3D" id="1.10.3210.10">
    <property type="entry name" value="Hypothetical protein af1432"/>
    <property type="match status" value="1"/>
</dbReference>
<protein>
    <recommendedName>
        <fullName evidence="1">HD domain-containing protein</fullName>
    </recommendedName>
</protein>
<dbReference type="GO" id="GO:0006203">
    <property type="term" value="P:dGTP catabolic process"/>
    <property type="evidence" value="ECO:0007669"/>
    <property type="project" value="TreeGrafter"/>
</dbReference>
<gene>
    <name evidence="2" type="ORF">A2304_00290</name>
</gene>
<proteinExistence type="predicted"/>
<dbReference type="EMBL" id="MGFE01000021">
    <property type="protein sequence ID" value="OGL98275.1"/>
    <property type="molecule type" value="Genomic_DNA"/>
</dbReference>
<dbReference type="InterPro" id="IPR003607">
    <property type="entry name" value="HD/PDEase_dom"/>
</dbReference>
<dbReference type="AlphaFoldDB" id="A0A1F7W626"/>
<dbReference type="InterPro" id="IPR050135">
    <property type="entry name" value="dGTPase-like"/>
</dbReference>